<sequence length="153" mass="18083">MFTFLIVIIPFSLVENIGNFYEDESIFKLEKTTEVKELAHIRTNPIRAKLIDQVIDEVVALRKEEVKVNFYGNKSQLFTYLFPDSAFTYNFFQEPTGIKQHMNRVSLGMPNAIFYIGNYPRDFDSSKNFKLEQILLSHGYEKVEKDSFFYYMK</sequence>
<dbReference type="EMBL" id="JAKVTV010000003">
    <property type="protein sequence ID" value="MCH4823781.1"/>
    <property type="molecule type" value="Genomic_DNA"/>
</dbReference>
<dbReference type="AlphaFoldDB" id="A0A9X2AB18"/>
<protein>
    <submittedName>
        <fullName evidence="1">Uncharacterized protein</fullName>
    </submittedName>
</protein>
<accession>A0A9X2AB18</accession>
<dbReference type="Proteomes" id="UP001139226">
    <property type="component" value="Unassembled WGS sequence"/>
</dbReference>
<organism evidence="1 2">
    <name type="scientific">Christiangramia lutea</name>
    <dbReference type="NCBI Taxonomy" id="1607951"/>
    <lineage>
        <taxon>Bacteria</taxon>
        <taxon>Pseudomonadati</taxon>
        <taxon>Bacteroidota</taxon>
        <taxon>Flavobacteriia</taxon>
        <taxon>Flavobacteriales</taxon>
        <taxon>Flavobacteriaceae</taxon>
        <taxon>Christiangramia</taxon>
    </lineage>
</organism>
<reference evidence="1" key="1">
    <citation type="submission" date="2022-03" db="EMBL/GenBank/DDBJ databases">
        <title>Gramella crocea sp. nov., isolated from activated sludge of a seafood processing plant.</title>
        <authorList>
            <person name="Zhang X."/>
        </authorList>
    </citation>
    <scope>NUCLEOTIDE SEQUENCE</scope>
    <source>
        <strain evidence="1">YJ019</strain>
    </source>
</reference>
<comment type="caution">
    <text evidence="1">The sequence shown here is derived from an EMBL/GenBank/DDBJ whole genome shotgun (WGS) entry which is preliminary data.</text>
</comment>
<name>A0A9X2AB18_9FLAO</name>
<dbReference type="RefSeq" id="WP_240713949.1">
    <property type="nucleotide sequence ID" value="NZ_JAKVTV010000003.1"/>
</dbReference>
<evidence type="ECO:0000313" key="2">
    <source>
        <dbReference type="Proteomes" id="UP001139226"/>
    </source>
</evidence>
<evidence type="ECO:0000313" key="1">
    <source>
        <dbReference type="EMBL" id="MCH4823781.1"/>
    </source>
</evidence>
<gene>
    <name evidence="1" type="ORF">ML462_11425</name>
</gene>
<proteinExistence type="predicted"/>
<keyword evidence="2" id="KW-1185">Reference proteome</keyword>